<evidence type="ECO:0000256" key="4">
    <source>
        <dbReference type="ARBA" id="ARBA00023136"/>
    </source>
</evidence>
<evidence type="ECO:0000256" key="5">
    <source>
        <dbReference type="SAM" id="Phobius"/>
    </source>
</evidence>
<keyword evidence="2 5" id="KW-0812">Transmembrane</keyword>
<comment type="caution">
    <text evidence="6">The sequence shown here is derived from an EMBL/GenBank/DDBJ whole genome shotgun (WGS) entry which is preliminary data.</text>
</comment>
<organism evidence="6">
    <name type="scientific">marine sediment metagenome</name>
    <dbReference type="NCBI Taxonomy" id="412755"/>
    <lineage>
        <taxon>unclassified sequences</taxon>
        <taxon>metagenomes</taxon>
        <taxon>ecological metagenomes</taxon>
    </lineage>
</organism>
<comment type="subcellular location">
    <subcellularLocation>
        <location evidence="1">Membrane</location>
        <topology evidence="1">Multi-pass membrane protein</topology>
    </subcellularLocation>
</comment>
<dbReference type="PANTHER" id="PTHR30238">
    <property type="entry name" value="MEMBRANE BOUND PREDICTED REDOX MODULATOR"/>
    <property type="match status" value="1"/>
</dbReference>
<evidence type="ECO:0000256" key="1">
    <source>
        <dbReference type="ARBA" id="ARBA00004141"/>
    </source>
</evidence>
<keyword evidence="3 5" id="KW-1133">Transmembrane helix</keyword>
<name>X0TTE5_9ZZZZ</name>
<evidence type="ECO:0000256" key="3">
    <source>
        <dbReference type="ARBA" id="ARBA00022989"/>
    </source>
</evidence>
<evidence type="ECO:0000256" key="2">
    <source>
        <dbReference type="ARBA" id="ARBA00022692"/>
    </source>
</evidence>
<protein>
    <recommendedName>
        <fullName evidence="7">TerC family protein</fullName>
    </recommendedName>
</protein>
<accession>X0TTE5</accession>
<feature type="transmembrane region" description="Helical" evidence="5">
    <location>
        <begin position="174"/>
        <end position="194"/>
    </location>
</feature>
<sequence>WWRAHYDDLIKVFLIDITLAGDNAIVVGLAASQVAPEIRSKVIFWGIAAAVILRILFAAITQQLLAIVGLTLAGGILLAWVCWKMYREIAEQNGAATLAALDGGDDAQSTARNVTFWAAVGQITLADLSMSLDNVLAVAGAAGESELVLIIGLALAVLLMAVAAHFIARLLVNYPWIAWLGLLMILWVAADMIYRGGHEVTCEAIKIGCSQDLYHAILHRLGL</sequence>
<proteinExistence type="predicted"/>
<reference evidence="6" key="1">
    <citation type="journal article" date="2014" name="Front. Microbiol.">
        <title>High frequency of phylogenetically diverse reductive dehalogenase-homologous genes in deep subseafloor sedimentary metagenomes.</title>
        <authorList>
            <person name="Kawai M."/>
            <person name="Futagami T."/>
            <person name="Toyoda A."/>
            <person name="Takaki Y."/>
            <person name="Nishi S."/>
            <person name="Hori S."/>
            <person name="Arai W."/>
            <person name="Tsubouchi T."/>
            <person name="Morono Y."/>
            <person name="Uchiyama I."/>
            <person name="Ito T."/>
            <person name="Fujiyama A."/>
            <person name="Inagaki F."/>
            <person name="Takami H."/>
        </authorList>
    </citation>
    <scope>NUCLEOTIDE SEQUENCE</scope>
    <source>
        <strain evidence="6">Expedition CK06-06</strain>
    </source>
</reference>
<dbReference type="NCBIfam" id="TIGR03717">
    <property type="entry name" value="R_switched_YjbE"/>
    <property type="match status" value="1"/>
</dbReference>
<feature type="non-terminal residue" evidence="6">
    <location>
        <position position="1"/>
    </location>
</feature>
<feature type="transmembrane region" description="Helical" evidence="5">
    <location>
        <begin position="12"/>
        <end position="30"/>
    </location>
</feature>
<dbReference type="PANTHER" id="PTHR30238:SF4">
    <property type="entry name" value="SLL1022 PROTEIN"/>
    <property type="match status" value="1"/>
</dbReference>
<feature type="transmembrane region" description="Helical" evidence="5">
    <location>
        <begin position="42"/>
        <end position="60"/>
    </location>
</feature>
<dbReference type="EMBL" id="BARS01008480">
    <property type="protein sequence ID" value="GAF79415.1"/>
    <property type="molecule type" value="Genomic_DNA"/>
</dbReference>
<gene>
    <name evidence="6" type="ORF">S01H1_16159</name>
</gene>
<dbReference type="GO" id="GO:0016020">
    <property type="term" value="C:membrane"/>
    <property type="evidence" value="ECO:0007669"/>
    <property type="project" value="UniProtKB-SubCell"/>
</dbReference>
<dbReference type="InterPro" id="IPR022301">
    <property type="entry name" value="Integral_membrane_YjbE"/>
</dbReference>
<feature type="transmembrane region" description="Helical" evidence="5">
    <location>
        <begin position="147"/>
        <end position="168"/>
    </location>
</feature>
<dbReference type="AlphaFoldDB" id="X0TTE5"/>
<evidence type="ECO:0008006" key="7">
    <source>
        <dbReference type="Google" id="ProtNLM"/>
    </source>
</evidence>
<keyword evidence="4 5" id="KW-0472">Membrane</keyword>
<dbReference type="Pfam" id="PF03741">
    <property type="entry name" value="TerC"/>
    <property type="match status" value="1"/>
</dbReference>
<dbReference type="InterPro" id="IPR005496">
    <property type="entry name" value="Integral_membrane_TerC"/>
</dbReference>
<evidence type="ECO:0000313" key="6">
    <source>
        <dbReference type="EMBL" id="GAF79415.1"/>
    </source>
</evidence>
<feature type="transmembrane region" description="Helical" evidence="5">
    <location>
        <begin position="66"/>
        <end position="83"/>
    </location>
</feature>